<dbReference type="InterPro" id="IPR035969">
    <property type="entry name" value="Rab-GAP_TBC_sf"/>
</dbReference>
<evidence type="ECO:0000256" key="3">
    <source>
        <dbReference type="SAM" id="MobiDB-lite"/>
    </source>
</evidence>
<dbReference type="SUPFAM" id="SSF47923">
    <property type="entry name" value="Ypt/Rab-GAP domain of gyp1p"/>
    <property type="match status" value="2"/>
</dbReference>
<keyword evidence="2" id="KW-0175">Coiled coil</keyword>
<dbReference type="GO" id="GO:0031267">
    <property type="term" value="F:small GTPase binding"/>
    <property type="evidence" value="ECO:0007669"/>
    <property type="project" value="TreeGrafter"/>
</dbReference>
<gene>
    <name evidence="5" type="ORF">CYMTET_4862</name>
</gene>
<feature type="compositionally biased region" description="Polar residues" evidence="3">
    <location>
        <begin position="71"/>
        <end position="81"/>
    </location>
</feature>
<dbReference type="EMBL" id="LGRX02000779">
    <property type="protein sequence ID" value="KAK3287638.1"/>
    <property type="molecule type" value="Genomic_DNA"/>
</dbReference>
<dbReference type="Gene3D" id="1.10.472.80">
    <property type="entry name" value="Ypt/Rab-GAP domain of gyp1p, domain 3"/>
    <property type="match status" value="1"/>
</dbReference>
<proteinExistence type="predicted"/>
<keyword evidence="6" id="KW-1185">Reference proteome</keyword>
<comment type="caution">
    <text evidence="5">The sequence shown here is derived from an EMBL/GenBank/DDBJ whole genome shotgun (WGS) entry which is preliminary data.</text>
</comment>
<protein>
    <recommendedName>
        <fullName evidence="4">Rab-GAP TBC domain-containing protein</fullName>
    </recommendedName>
</protein>
<dbReference type="FunFam" id="1.10.8.270:FF:000001">
    <property type="entry name" value="TBC1 domain family member 1"/>
    <property type="match status" value="1"/>
</dbReference>
<accession>A0AAE0H0I3</accession>
<evidence type="ECO:0000256" key="1">
    <source>
        <dbReference type="ARBA" id="ARBA00022468"/>
    </source>
</evidence>
<evidence type="ECO:0000256" key="2">
    <source>
        <dbReference type="ARBA" id="ARBA00023054"/>
    </source>
</evidence>
<dbReference type="PANTHER" id="PTHR47219:SF9">
    <property type="entry name" value="GTPASE ACTIVATING PROTEIN AND CENTROSOME-ASSOCIATED, ISOFORM B"/>
    <property type="match status" value="1"/>
</dbReference>
<dbReference type="Proteomes" id="UP001190700">
    <property type="component" value="Unassembled WGS sequence"/>
</dbReference>
<dbReference type="FunFam" id="1.10.472.80:FF:000027">
    <property type="entry name" value="GTPase activating protein (Evi5)"/>
    <property type="match status" value="1"/>
</dbReference>
<sequence length="401" mass="46254">MDRLANGAHELGNGFTIPPRRHWEDALVYQAPEQSDRSNFDAVISNLPPQLPQSEDHPRYMDEYGFLHPVTDSSQENSTVGENGERASMEKKQLEERRLQKWRKMIGSGAADWKAYHSSKPATVKRRVRKGIPDSLRGYVWQLISGSRELLLKNPGVYDQLVFESSEFESDIIRDISRTFPSHIFFQQRHGPGQRSLYNVLKAYSVYDREVGYVQGMGFVAGLLLLYMGEEDAFWLLVALLKGAVHTPMEGLYRPGLPLVRQYLFQFERLLQETCPTLGAHFDKEMIDSSMYASQWFITVYSYSLQFDLVVRIWDIFMLEGMKVVFRVGISLMKYAEEELLQLPFEPLVSALRNIKELISDPEKMLKDSLALKISKRLEELRQSFLTLPQAPVPSSWDEKK</sequence>
<dbReference type="AlphaFoldDB" id="A0AAE0H0I3"/>
<dbReference type="InterPro" id="IPR050302">
    <property type="entry name" value="Rab_GAP_TBC_domain"/>
</dbReference>
<keyword evidence="1" id="KW-0343">GTPase activation</keyword>
<dbReference type="PANTHER" id="PTHR47219">
    <property type="entry name" value="RAB GTPASE-ACTIVATING PROTEIN 1-LIKE"/>
    <property type="match status" value="1"/>
</dbReference>
<dbReference type="Gene3D" id="1.10.8.270">
    <property type="entry name" value="putative rabgap domain of human tbc1 domain family member 14 like domains"/>
    <property type="match status" value="1"/>
</dbReference>
<feature type="compositionally biased region" description="Basic and acidic residues" evidence="3">
    <location>
        <begin position="83"/>
        <end position="92"/>
    </location>
</feature>
<reference evidence="5 6" key="1">
    <citation type="journal article" date="2015" name="Genome Biol. Evol.">
        <title>Comparative Genomics of a Bacterivorous Green Alga Reveals Evolutionary Causalities and Consequences of Phago-Mixotrophic Mode of Nutrition.</title>
        <authorList>
            <person name="Burns J.A."/>
            <person name="Paasch A."/>
            <person name="Narechania A."/>
            <person name="Kim E."/>
        </authorList>
    </citation>
    <scope>NUCLEOTIDE SEQUENCE [LARGE SCALE GENOMIC DNA]</scope>
    <source>
        <strain evidence="5 6">PLY_AMNH</strain>
    </source>
</reference>
<feature type="domain" description="Rab-GAP TBC" evidence="4">
    <location>
        <begin position="131"/>
        <end position="321"/>
    </location>
</feature>
<dbReference type="InterPro" id="IPR000195">
    <property type="entry name" value="Rab-GAP-TBC_dom"/>
</dbReference>
<evidence type="ECO:0000313" key="6">
    <source>
        <dbReference type="Proteomes" id="UP001190700"/>
    </source>
</evidence>
<name>A0AAE0H0I3_9CHLO</name>
<dbReference type="FunFam" id="1.10.10.750:FF:000003">
    <property type="entry name" value="GTPase activating protein (Evi5)"/>
    <property type="match status" value="1"/>
</dbReference>
<dbReference type="PROSITE" id="PS50086">
    <property type="entry name" value="TBC_RABGAP"/>
    <property type="match status" value="1"/>
</dbReference>
<evidence type="ECO:0000259" key="4">
    <source>
        <dbReference type="PROSITE" id="PS50086"/>
    </source>
</evidence>
<dbReference type="GO" id="GO:0005096">
    <property type="term" value="F:GTPase activator activity"/>
    <property type="evidence" value="ECO:0007669"/>
    <property type="project" value="UniProtKB-KW"/>
</dbReference>
<feature type="region of interest" description="Disordered" evidence="3">
    <location>
        <begin position="71"/>
        <end position="92"/>
    </location>
</feature>
<dbReference type="Pfam" id="PF00566">
    <property type="entry name" value="RabGAP-TBC"/>
    <property type="match status" value="1"/>
</dbReference>
<dbReference type="SMART" id="SM00164">
    <property type="entry name" value="TBC"/>
    <property type="match status" value="1"/>
</dbReference>
<organism evidence="5 6">
    <name type="scientific">Cymbomonas tetramitiformis</name>
    <dbReference type="NCBI Taxonomy" id="36881"/>
    <lineage>
        <taxon>Eukaryota</taxon>
        <taxon>Viridiplantae</taxon>
        <taxon>Chlorophyta</taxon>
        <taxon>Pyramimonadophyceae</taxon>
        <taxon>Pyramimonadales</taxon>
        <taxon>Pyramimonadaceae</taxon>
        <taxon>Cymbomonas</taxon>
    </lineage>
</organism>
<dbReference type="Gene3D" id="1.10.10.750">
    <property type="entry name" value="Ypt/Rab-GAP domain of gyp1p, domain 1"/>
    <property type="match status" value="1"/>
</dbReference>
<evidence type="ECO:0000313" key="5">
    <source>
        <dbReference type="EMBL" id="KAK3287638.1"/>
    </source>
</evidence>